<gene>
    <name evidence="2" type="ordered locus">MXAN_3376</name>
</gene>
<proteinExistence type="predicted"/>
<name>Q1D700_MYXXD</name>
<dbReference type="EMBL" id="CP000113">
    <property type="protein sequence ID" value="ABF89690.1"/>
    <property type="molecule type" value="Genomic_DNA"/>
</dbReference>
<feature type="signal peptide" evidence="1">
    <location>
        <begin position="1"/>
        <end position="24"/>
    </location>
</feature>
<dbReference type="EnsemblBacteria" id="ABF89690">
    <property type="protein sequence ID" value="ABF89690"/>
    <property type="gene ID" value="MXAN_3376"/>
</dbReference>
<dbReference type="KEGG" id="mxa:MXAN_3376"/>
<dbReference type="AlphaFoldDB" id="Q1D700"/>
<protein>
    <submittedName>
        <fullName evidence="2">Uncharacterized protein</fullName>
    </submittedName>
</protein>
<organism evidence="2 3">
    <name type="scientific">Myxococcus xanthus (strain DK1622)</name>
    <dbReference type="NCBI Taxonomy" id="246197"/>
    <lineage>
        <taxon>Bacteria</taxon>
        <taxon>Pseudomonadati</taxon>
        <taxon>Myxococcota</taxon>
        <taxon>Myxococcia</taxon>
        <taxon>Myxococcales</taxon>
        <taxon>Cystobacterineae</taxon>
        <taxon>Myxococcaceae</taxon>
        <taxon>Myxococcus</taxon>
    </lineage>
</organism>
<reference evidence="2 3" key="1">
    <citation type="journal article" date="2006" name="Proc. Natl. Acad. Sci. U.S.A.">
        <title>Evolution of sensory complexity recorded in a myxobacterial genome.</title>
        <authorList>
            <person name="Goldman B.S."/>
            <person name="Nierman W.C."/>
            <person name="Kaiser D."/>
            <person name="Slater S.C."/>
            <person name="Durkin A.S."/>
            <person name="Eisen J.A."/>
            <person name="Ronning C.M."/>
            <person name="Barbazuk W.B."/>
            <person name="Blanchard M."/>
            <person name="Field C."/>
            <person name="Halling C."/>
            <person name="Hinkle G."/>
            <person name="Iartchuk O."/>
            <person name="Kim H.S."/>
            <person name="Mackenzie C."/>
            <person name="Madupu R."/>
            <person name="Miller N."/>
            <person name="Shvartsbeyn A."/>
            <person name="Sullivan S.A."/>
            <person name="Vaudin M."/>
            <person name="Wiegand R."/>
            <person name="Kaplan H.B."/>
        </authorList>
    </citation>
    <scope>NUCLEOTIDE SEQUENCE [LARGE SCALE GENOMIC DNA]</scope>
    <source>
        <strain evidence="3">DK1622</strain>
    </source>
</reference>
<evidence type="ECO:0000256" key="1">
    <source>
        <dbReference type="SAM" id="SignalP"/>
    </source>
</evidence>
<accession>Q1D700</accession>
<evidence type="ECO:0000313" key="2">
    <source>
        <dbReference type="EMBL" id="ABF89690.1"/>
    </source>
</evidence>
<sequence>MSMRRLVSAVVVLGLWAAPSVAMSQEPRDTVKIVQEEDRTVVRKKTVIDFTDVAVEGELTKPEGSYVLHRKKTDFQSLIKVRDNFDPELQKSVDNL</sequence>
<keyword evidence="3" id="KW-1185">Reference proteome</keyword>
<dbReference type="HOGENOM" id="CLU_147977_1_0_7"/>
<evidence type="ECO:0000313" key="3">
    <source>
        <dbReference type="Proteomes" id="UP000002402"/>
    </source>
</evidence>
<feature type="chain" id="PRO_5004188229" evidence="1">
    <location>
        <begin position="25"/>
        <end position="96"/>
    </location>
</feature>
<dbReference type="Proteomes" id="UP000002402">
    <property type="component" value="Chromosome"/>
</dbReference>
<keyword evidence="1" id="KW-0732">Signal</keyword>
<dbReference type="STRING" id="246197.MXAN_3376"/>